<organism evidence="7">
    <name type="scientific">Strongyloides stercoralis</name>
    <name type="common">Threadworm</name>
    <dbReference type="NCBI Taxonomy" id="6248"/>
    <lineage>
        <taxon>Eukaryota</taxon>
        <taxon>Metazoa</taxon>
        <taxon>Ecdysozoa</taxon>
        <taxon>Nematoda</taxon>
        <taxon>Chromadorea</taxon>
        <taxon>Rhabditida</taxon>
        <taxon>Tylenchina</taxon>
        <taxon>Panagrolaimomorpha</taxon>
        <taxon>Strongyloidoidea</taxon>
        <taxon>Strongyloididae</taxon>
        <taxon>Strongyloides</taxon>
    </lineage>
</organism>
<proteinExistence type="predicted"/>
<feature type="transmembrane region" description="Helical" evidence="6">
    <location>
        <begin position="57"/>
        <end position="78"/>
    </location>
</feature>
<protein>
    <submittedName>
        <fullName evidence="7">Vacuolar ATPase assembly integral membrane protein VMA21 homolog</fullName>
    </submittedName>
</protein>
<keyword evidence="2" id="KW-0256">Endoplasmic reticulum</keyword>
<evidence type="ECO:0000256" key="2">
    <source>
        <dbReference type="ARBA" id="ARBA00022824"/>
    </source>
</evidence>
<dbReference type="GO" id="GO:0070072">
    <property type="term" value="P:vacuolar proton-transporting V-type ATPase complex assembly"/>
    <property type="evidence" value="ECO:0007669"/>
    <property type="project" value="InterPro"/>
</dbReference>
<keyword evidence="5" id="KW-0968">Cytoplasmic vesicle</keyword>
<feature type="transmembrane region" description="Helical" evidence="6">
    <location>
        <begin position="20"/>
        <end position="45"/>
    </location>
</feature>
<dbReference type="GO" id="GO:0031410">
    <property type="term" value="C:cytoplasmic vesicle"/>
    <property type="evidence" value="ECO:0007669"/>
    <property type="project" value="UniProtKB-KW"/>
</dbReference>
<evidence type="ECO:0000256" key="4">
    <source>
        <dbReference type="ARBA" id="ARBA00023136"/>
    </source>
</evidence>
<evidence type="ECO:0000256" key="5">
    <source>
        <dbReference type="ARBA" id="ARBA00023329"/>
    </source>
</evidence>
<reference evidence="7" key="1">
    <citation type="submission" date="2015-08" db="UniProtKB">
        <authorList>
            <consortium name="WormBaseParasite"/>
        </authorList>
    </citation>
    <scope>IDENTIFICATION</scope>
</reference>
<evidence type="ECO:0000256" key="3">
    <source>
        <dbReference type="ARBA" id="ARBA00022989"/>
    </source>
</evidence>
<keyword evidence="4 6" id="KW-0472">Membrane</keyword>
<dbReference type="PANTHER" id="PTHR31792:SF3">
    <property type="entry name" value="VACUOLAR ATPASE ASSEMBLY INTEGRAL MEMBRANE PROTEIN VMA21"/>
    <property type="match status" value="1"/>
</dbReference>
<keyword evidence="1 6" id="KW-0812">Transmembrane</keyword>
<evidence type="ECO:0000256" key="6">
    <source>
        <dbReference type="SAM" id="Phobius"/>
    </source>
</evidence>
<evidence type="ECO:0000313" key="7">
    <source>
        <dbReference type="WBParaSite" id="SSTP_0000822000.1"/>
    </source>
</evidence>
<dbReference type="PANTHER" id="PTHR31792">
    <property type="entry name" value="VACUOLAR ATPASE ASSEMBLY INTEGRAL MEMBRANE PROTEIN VMA21"/>
    <property type="match status" value="1"/>
</dbReference>
<sequence>MPPMSEFIPNFNDPVVKSSIYNLFAYSITILVFPLGSMFFLKYFVFEKFMKLDSKDAMMFSAIIAILEVHAVLFYWIYHSYKEHKPKSFKED</sequence>
<dbReference type="STRING" id="6248.A0A0K0EFF7"/>
<dbReference type="WBParaSite" id="SSTP_0000822000.1">
    <property type="protein sequence ID" value="SSTP_0000822000.1"/>
    <property type="gene ID" value="SSTP_0000822000"/>
</dbReference>
<dbReference type="InterPro" id="IPR019013">
    <property type="entry name" value="Vma21"/>
</dbReference>
<accession>A0A0K0EFF7</accession>
<dbReference type="Pfam" id="PF09446">
    <property type="entry name" value="VMA21"/>
    <property type="match status" value="1"/>
</dbReference>
<evidence type="ECO:0000256" key="1">
    <source>
        <dbReference type="ARBA" id="ARBA00022692"/>
    </source>
</evidence>
<name>A0A0K0EFF7_STRER</name>
<keyword evidence="3 6" id="KW-1133">Transmembrane helix</keyword>
<dbReference type="GO" id="GO:0005789">
    <property type="term" value="C:endoplasmic reticulum membrane"/>
    <property type="evidence" value="ECO:0007669"/>
    <property type="project" value="TreeGrafter"/>
</dbReference>
<dbReference type="AlphaFoldDB" id="A0A0K0EFF7"/>